<evidence type="ECO:0000313" key="4">
    <source>
        <dbReference type="Proteomes" id="UP000317648"/>
    </source>
</evidence>
<accession>A0A518DUL3</accession>
<dbReference type="RefSeq" id="WP_145054251.1">
    <property type="nucleotide sequence ID" value="NZ_CP036433.1"/>
</dbReference>
<keyword evidence="4" id="KW-1185">Reference proteome</keyword>
<gene>
    <name evidence="3" type="ORF">Pla8534_33400</name>
</gene>
<name>A0A518DUL3_9BACT</name>
<proteinExistence type="predicted"/>
<dbReference type="AlphaFoldDB" id="A0A518DUL3"/>
<evidence type="ECO:0000256" key="1">
    <source>
        <dbReference type="SAM" id="MobiDB-lite"/>
    </source>
</evidence>
<reference evidence="3 4" key="1">
    <citation type="submission" date="2019-02" db="EMBL/GenBank/DDBJ databases">
        <title>Deep-cultivation of Planctomycetes and their phenomic and genomic characterization uncovers novel biology.</title>
        <authorList>
            <person name="Wiegand S."/>
            <person name="Jogler M."/>
            <person name="Boedeker C."/>
            <person name="Pinto D."/>
            <person name="Vollmers J."/>
            <person name="Rivas-Marin E."/>
            <person name="Kohn T."/>
            <person name="Peeters S.H."/>
            <person name="Heuer A."/>
            <person name="Rast P."/>
            <person name="Oberbeckmann S."/>
            <person name="Bunk B."/>
            <person name="Jeske O."/>
            <person name="Meyerdierks A."/>
            <person name="Storesund J.E."/>
            <person name="Kallscheuer N."/>
            <person name="Luecker S."/>
            <person name="Lage O.M."/>
            <person name="Pohl T."/>
            <person name="Merkel B.J."/>
            <person name="Hornburger P."/>
            <person name="Mueller R.-W."/>
            <person name="Bruemmer F."/>
            <person name="Labrenz M."/>
            <person name="Spormann A.M."/>
            <person name="Op den Camp H."/>
            <person name="Overmann J."/>
            <person name="Amann R."/>
            <person name="Jetten M.S.M."/>
            <person name="Mascher T."/>
            <person name="Medema M.H."/>
            <person name="Devos D.P."/>
            <person name="Kaster A.-K."/>
            <person name="Ovreas L."/>
            <person name="Rohde M."/>
            <person name="Galperin M.Y."/>
            <person name="Jogler C."/>
        </authorList>
    </citation>
    <scope>NUCLEOTIDE SEQUENCE [LARGE SCALE GENOMIC DNA]</scope>
    <source>
        <strain evidence="3 4">Pla85_3_4</strain>
    </source>
</reference>
<keyword evidence="2" id="KW-0812">Transmembrane</keyword>
<protein>
    <submittedName>
        <fullName evidence="3">Uncharacterized protein</fullName>
    </submittedName>
</protein>
<keyword evidence="2" id="KW-0472">Membrane</keyword>
<evidence type="ECO:0000256" key="2">
    <source>
        <dbReference type="SAM" id="Phobius"/>
    </source>
</evidence>
<dbReference type="EMBL" id="CP036433">
    <property type="protein sequence ID" value="QDU95525.1"/>
    <property type="molecule type" value="Genomic_DNA"/>
</dbReference>
<dbReference type="Proteomes" id="UP000317648">
    <property type="component" value="Chromosome"/>
</dbReference>
<organism evidence="3 4">
    <name type="scientific">Lignipirellula cremea</name>
    <dbReference type="NCBI Taxonomy" id="2528010"/>
    <lineage>
        <taxon>Bacteria</taxon>
        <taxon>Pseudomonadati</taxon>
        <taxon>Planctomycetota</taxon>
        <taxon>Planctomycetia</taxon>
        <taxon>Pirellulales</taxon>
        <taxon>Pirellulaceae</taxon>
        <taxon>Lignipirellula</taxon>
    </lineage>
</organism>
<evidence type="ECO:0000313" key="3">
    <source>
        <dbReference type="EMBL" id="QDU95525.1"/>
    </source>
</evidence>
<dbReference type="KEGG" id="lcre:Pla8534_33400"/>
<feature type="region of interest" description="Disordered" evidence="1">
    <location>
        <begin position="1"/>
        <end position="22"/>
    </location>
</feature>
<sequence length="403" mass="45521">MHNPAPQPAAGTPTPPKRRKKRDPQTIGLIVLAVAVVTLPVLIAVAYILSITVFRDVAAWTSFGKTIAIAGLGPAQVDQKLEPMRMDGMYHGYYWAIATESREELYKIAEKAGLTGPELIKERTQYIWGYQQTPEHLLRPVKTDYREVEGQSSADLYRIRLGYAGGRRQLNALGEEEIELKEATVKYIYAKQRDGSYVAVTEKELAALQEKFTVETETLTCNYINEGDVWRYIMTMEDLAEYRNFVDACLLDRYLSPEEVHSCDPSEIMGWDAASIAVFQNRFLFYQNYPAYLKCLDDPSRAWINELATKAKMTPEELLGRMVNPAQAPFQADDFDAIILASKRTGFDIVVKADPPVQSENGVTVATTNLDNQKKSQEYLSIAGEWRYPLSAADKKVFEQFAR</sequence>
<keyword evidence="2" id="KW-1133">Transmembrane helix</keyword>
<feature type="transmembrane region" description="Helical" evidence="2">
    <location>
        <begin position="27"/>
        <end position="49"/>
    </location>
</feature>